<keyword evidence="2" id="KW-1185">Reference proteome</keyword>
<dbReference type="Gene3D" id="3.30.1490.480">
    <property type="entry name" value="Endolytic murein transglycosylase"/>
    <property type="match status" value="1"/>
</dbReference>
<dbReference type="HOGENOM" id="CLU_2463260_0_0_9"/>
<name>E4SEA8_CALK2</name>
<reference key="1">
    <citation type="submission" date="2010-11" db="EMBL/GenBank/DDBJ databases">
        <title>Complete sequence of Caldicellulosiruptor kronotskyensis 2002.</title>
        <authorList>
            <consortium name="US DOE Joint Genome Institute"/>
            <person name="Lucas S."/>
            <person name="Copeland A."/>
            <person name="Lapidus A."/>
            <person name="Cheng J.-F."/>
            <person name="Bruce D."/>
            <person name="Goodwin L."/>
            <person name="Pitluck S."/>
            <person name="Davenport K."/>
            <person name="Detter J.C."/>
            <person name="Han C."/>
            <person name="Tapia R."/>
            <person name="Land M."/>
            <person name="Hauser L."/>
            <person name="Jeffries C."/>
            <person name="Kyrpides N."/>
            <person name="Ivanova N."/>
            <person name="Mikhailova N."/>
            <person name="Blumer-Schuette S.E."/>
            <person name="Kelly R.M."/>
            <person name="Woyke T."/>
        </authorList>
    </citation>
    <scope>NUCLEOTIDE SEQUENCE</scope>
    <source>
        <strain>2002</strain>
    </source>
</reference>
<gene>
    <name evidence="1" type="ordered locus">Calkro_0495</name>
</gene>
<dbReference type="KEGG" id="ckn:Calkro_0495"/>
<proteinExistence type="predicted"/>
<evidence type="ECO:0000313" key="2">
    <source>
        <dbReference type="Proteomes" id="UP000006835"/>
    </source>
</evidence>
<dbReference type="Proteomes" id="UP000006835">
    <property type="component" value="Chromosome"/>
</dbReference>
<protein>
    <submittedName>
        <fullName evidence="1">Uncharacterized protein</fullName>
    </submittedName>
</protein>
<organism evidence="1 2">
    <name type="scientific">Caldicellulosiruptor kronotskyensis (strain DSM 18902 / VKM B-2412 / 2002)</name>
    <dbReference type="NCBI Taxonomy" id="632348"/>
    <lineage>
        <taxon>Bacteria</taxon>
        <taxon>Bacillati</taxon>
        <taxon>Bacillota</taxon>
        <taxon>Bacillota incertae sedis</taxon>
        <taxon>Caldicellulosiruptorales</taxon>
        <taxon>Caldicellulosiruptoraceae</taxon>
        <taxon>Caldicellulosiruptor</taxon>
    </lineage>
</organism>
<sequence length="98" mass="11098">MGIGVGWVLGVCAMYFVTISKAKEVLPNLNNTVDIYIDNIDNIADVLYQNGVVQDKESFERFIKSKNVNSNLLVGQRITFSKAMTYEEIFEAVYKSHK</sequence>
<dbReference type="AlphaFoldDB" id="E4SEA8"/>
<accession>E4SEA8</accession>
<evidence type="ECO:0000313" key="1">
    <source>
        <dbReference type="EMBL" id="ADQ45395.1"/>
    </source>
</evidence>
<reference evidence="1 2" key="2">
    <citation type="journal article" date="2011" name="J. Bacteriol.">
        <title>Complete genome sequences for the anaerobic, extremely thermophilic plant biomass-degrading bacteria Caldicellulosiruptor hydrothermalis, Caldicellulosiruptor kristjanssonii, Caldicellulosiruptor kronotskyensis, Caldicellulosiruptor owensenis, and Caldicellulosiruptor lactoaceticus.</title>
        <authorList>
            <person name="Blumer-Schuette S.E."/>
            <person name="Ozdemir I."/>
            <person name="Mistry D."/>
            <person name="Lucas S."/>
            <person name="Lapidus A."/>
            <person name="Cheng J.F."/>
            <person name="Goodwin L.A."/>
            <person name="Pitluck S."/>
            <person name="Land M.L."/>
            <person name="Hauser L.J."/>
            <person name="Woyke T."/>
            <person name="Mikhailova N."/>
            <person name="Pati A."/>
            <person name="Kyrpides N.C."/>
            <person name="Ivanova N."/>
            <person name="Detter J.C."/>
            <person name="Walston-Davenport K."/>
            <person name="Han S."/>
            <person name="Adams M.W."/>
            <person name="Kelly R.M."/>
        </authorList>
    </citation>
    <scope>NUCLEOTIDE SEQUENCE [LARGE SCALE GENOMIC DNA]</scope>
    <source>
        <strain evidence="2">DSM 18902 / VKM B-2412 / 2002</strain>
    </source>
</reference>
<dbReference type="OrthoDB" id="1716621at2"/>
<dbReference type="EMBL" id="CP002330">
    <property type="protein sequence ID" value="ADQ45395.1"/>
    <property type="molecule type" value="Genomic_DNA"/>
</dbReference>
<dbReference type="PATRIC" id="fig|632348.3.peg.526"/>